<dbReference type="EMBL" id="CP121687">
    <property type="protein sequence ID" value="WZL71249.1"/>
    <property type="molecule type" value="Genomic_DNA"/>
</dbReference>
<name>A0ABZ2Y7E9_9FIRM</name>
<accession>A0ABZ2Y7E9</accession>
<evidence type="ECO:0000313" key="1">
    <source>
        <dbReference type="EMBL" id="WZL71249.1"/>
    </source>
</evidence>
<sequence length="86" mass="9764">MGKDILNELDPEMIKEAKAVMEGLKGKSDQEILESLVKLAAQKKQSNKKLTKEQSAAILEAMKETLPPNQRKKFEALLQMMQMMNM</sequence>
<proteinExistence type="predicted"/>
<evidence type="ECO:0000313" key="2">
    <source>
        <dbReference type="Proteomes" id="UP001486565"/>
    </source>
</evidence>
<keyword evidence="2" id="KW-1185">Reference proteome</keyword>
<organism evidence="1 2">
    <name type="scientific">Defluviitalea saccharophila</name>
    <dbReference type="NCBI Taxonomy" id="879970"/>
    <lineage>
        <taxon>Bacteria</taxon>
        <taxon>Bacillati</taxon>
        <taxon>Bacillota</taxon>
        <taxon>Clostridia</taxon>
        <taxon>Lachnospirales</taxon>
        <taxon>Defluviitaleaceae</taxon>
        <taxon>Defluviitalea</taxon>
    </lineage>
</organism>
<dbReference type="RefSeq" id="WP_341878213.1">
    <property type="nucleotide sequence ID" value="NZ_CP121687.1"/>
</dbReference>
<dbReference type="Proteomes" id="UP001486565">
    <property type="component" value="Chromosome"/>
</dbReference>
<gene>
    <name evidence="1" type="ORF">QBE51_06995</name>
</gene>
<protein>
    <submittedName>
        <fullName evidence="1">Uncharacterized protein</fullName>
    </submittedName>
</protein>
<reference evidence="1 2" key="1">
    <citation type="submission" date="2023-03" db="EMBL/GenBank/DDBJ databases">
        <title>Novel Species.</title>
        <authorList>
            <person name="Ma S."/>
        </authorList>
    </citation>
    <scope>NUCLEOTIDE SEQUENCE [LARGE SCALE GENOMIC DNA]</scope>
    <source>
        <strain evidence="1 2">LIND6LT2</strain>
    </source>
</reference>